<name>A0A7Z7JCJ5_9BURK</name>
<evidence type="ECO:0000313" key="3">
    <source>
        <dbReference type="Proteomes" id="UP000257139"/>
    </source>
</evidence>
<feature type="compositionally biased region" description="Basic and acidic residues" evidence="1">
    <location>
        <begin position="155"/>
        <end position="166"/>
    </location>
</feature>
<dbReference type="Proteomes" id="UP000257139">
    <property type="component" value="Chromosome CBM2594_b"/>
</dbReference>
<organism evidence="2 3">
    <name type="scientific">Cupriavidus taiwanensis</name>
    <dbReference type="NCBI Taxonomy" id="164546"/>
    <lineage>
        <taxon>Bacteria</taxon>
        <taxon>Pseudomonadati</taxon>
        <taxon>Pseudomonadota</taxon>
        <taxon>Betaproteobacteria</taxon>
        <taxon>Burkholderiales</taxon>
        <taxon>Burkholderiaceae</taxon>
        <taxon>Cupriavidus</taxon>
    </lineage>
</organism>
<gene>
    <name evidence="2" type="ORF">CBM2594_B30368</name>
</gene>
<accession>A0A7Z7JCJ5</accession>
<evidence type="ECO:0000313" key="2">
    <source>
        <dbReference type="EMBL" id="SPC22518.1"/>
    </source>
</evidence>
<evidence type="ECO:0000256" key="1">
    <source>
        <dbReference type="SAM" id="MobiDB-lite"/>
    </source>
</evidence>
<sequence>MPGIAPNTATAAKHTMDRQNSHWAIHALAHIMVVGPDDRAMVLAARGTAMRHCRSQPGAFMLISRQCMAVALLALGCTAASAQQGSAPDAAGAIAEAVQGGASPYRPPAAASEDPDDARRAKCESLKAQYNATSKQRAYQSSGPATQTAQGRTIPKIERDKSRKSLQEAYRANCT</sequence>
<reference evidence="2 3" key="1">
    <citation type="submission" date="2018-01" db="EMBL/GenBank/DDBJ databases">
        <authorList>
            <person name="Clerissi C."/>
        </authorList>
    </citation>
    <scope>NUCLEOTIDE SEQUENCE [LARGE SCALE GENOMIC DNA]</scope>
    <source>
        <strain evidence="2">Cupriavidus taiwanensis STM 6021</strain>
    </source>
</reference>
<feature type="compositionally biased region" description="Polar residues" evidence="1">
    <location>
        <begin position="128"/>
        <end position="151"/>
    </location>
</feature>
<dbReference type="EMBL" id="LT978514">
    <property type="protein sequence ID" value="SPC22518.1"/>
    <property type="molecule type" value="Genomic_DNA"/>
</dbReference>
<protein>
    <submittedName>
        <fullName evidence="2">Uncharacterized protein</fullName>
    </submittedName>
</protein>
<proteinExistence type="predicted"/>
<dbReference type="AlphaFoldDB" id="A0A7Z7JCJ5"/>
<feature type="region of interest" description="Disordered" evidence="1">
    <location>
        <begin position="99"/>
        <end position="175"/>
    </location>
</feature>